<proteinExistence type="predicted"/>
<name>A0A2K3N4S6_TRIPR</name>
<evidence type="ECO:0000313" key="3">
    <source>
        <dbReference type="Proteomes" id="UP000236291"/>
    </source>
</evidence>
<sequence length="251" mass="28289">EGFAFAHCTTCKAPYHLRVHVAADRKWRTLKFRFFVTRDILSIFLAVQLELYCFLPCLAFLGASLLVMIEEFAMIWPNLVENYVFVAVNLEFVLTVICQALFVCGLIALHALRVVEPWQLSVVVVWECIGGNHGRPTDMATSLSHTCKKDVNKDMADSEWSANSYPNSPSPILTSFPPPSFSYTLSGILLSHLLHMQVCYLPTSKVDPWLHPPHEYEYVVEDVDGELTGSDWSPPALPPEHIQQLKTLGLL</sequence>
<dbReference type="PANTHER" id="PTHR46347">
    <property type="entry name" value="RING/FYVE/PHD ZINC FINGER SUPERFAMILY PROTEIN"/>
    <property type="match status" value="1"/>
</dbReference>
<feature type="non-terminal residue" evidence="2">
    <location>
        <position position="1"/>
    </location>
</feature>
<feature type="transmembrane region" description="Helical" evidence="1">
    <location>
        <begin position="40"/>
        <end position="63"/>
    </location>
</feature>
<keyword evidence="1" id="KW-0812">Transmembrane</keyword>
<reference evidence="2 3" key="2">
    <citation type="journal article" date="2017" name="Front. Plant Sci.">
        <title>Gene Classification and Mining of Molecular Markers Useful in Red Clover (Trifolium pratense) Breeding.</title>
        <authorList>
            <person name="Istvanek J."/>
            <person name="Dluhosova J."/>
            <person name="Dluhos P."/>
            <person name="Patkova L."/>
            <person name="Nedelnik J."/>
            <person name="Repkova J."/>
        </authorList>
    </citation>
    <scope>NUCLEOTIDE SEQUENCE [LARGE SCALE GENOMIC DNA]</scope>
    <source>
        <strain evidence="3">cv. Tatra</strain>
        <tissue evidence="2">Young leaves</tissue>
    </source>
</reference>
<dbReference type="EMBL" id="ASHM01016210">
    <property type="protein sequence ID" value="PNX98038.1"/>
    <property type="molecule type" value="Genomic_DNA"/>
</dbReference>
<organism evidence="2 3">
    <name type="scientific">Trifolium pratense</name>
    <name type="common">Red clover</name>
    <dbReference type="NCBI Taxonomy" id="57577"/>
    <lineage>
        <taxon>Eukaryota</taxon>
        <taxon>Viridiplantae</taxon>
        <taxon>Streptophyta</taxon>
        <taxon>Embryophyta</taxon>
        <taxon>Tracheophyta</taxon>
        <taxon>Spermatophyta</taxon>
        <taxon>Magnoliopsida</taxon>
        <taxon>eudicotyledons</taxon>
        <taxon>Gunneridae</taxon>
        <taxon>Pentapetalae</taxon>
        <taxon>rosids</taxon>
        <taxon>fabids</taxon>
        <taxon>Fabales</taxon>
        <taxon>Fabaceae</taxon>
        <taxon>Papilionoideae</taxon>
        <taxon>50 kb inversion clade</taxon>
        <taxon>NPAAA clade</taxon>
        <taxon>Hologalegina</taxon>
        <taxon>IRL clade</taxon>
        <taxon>Trifolieae</taxon>
        <taxon>Trifolium</taxon>
    </lineage>
</organism>
<feature type="transmembrane region" description="Helical" evidence="1">
    <location>
        <begin position="83"/>
        <end position="109"/>
    </location>
</feature>
<gene>
    <name evidence="2" type="ORF">L195_g021278</name>
</gene>
<evidence type="ECO:0000313" key="2">
    <source>
        <dbReference type="EMBL" id="PNX98038.1"/>
    </source>
</evidence>
<protein>
    <submittedName>
        <fullName evidence="2">RING/FYVE/PHD zinc finger-containing protein</fullName>
    </submittedName>
</protein>
<accession>A0A2K3N4S6</accession>
<dbReference type="ExpressionAtlas" id="A0A2K3N4S6">
    <property type="expression patterns" value="baseline"/>
</dbReference>
<reference evidence="2 3" key="1">
    <citation type="journal article" date="2014" name="Am. J. Bot.">
        <title>Genome assembly and annotation for red clover (Trifolium pratense; Fabaceae).</title>
        <authorList>
            <person name="Istvanek J."/>
            <person name="Jaros M."/>
            <person name="Krenek A."/>
            <person name="Repkova J."/>
        </authorList>
    </citation>
    <scope>NUCLEOTIDE SEQUENCE [LARGE SCALE GENOMIC DNA]</scope>
    <source>
        <strain evidence="3">cv. Tatra</strain>
        <tissue evidence="2">Young leaves</tissue>
    </source>
</reference>
<dbReference type="STRING" id="57577.A0A2K3N4S6"/>
<dbReference type="Proteomes" id="UP000236291">
    <property type="component" value="Unassembled WGS sequence"/>
</dbReference>
<keyword evidence="1" id="KW-0472">Membrane</keyword>
<dbReference type="AlphaFoldDB" id="A0A2K3N4S6"/>
<dbReference type="PANTHER" id="PTHR46347:SF1">
    <property type="entry name" value="RING_FYVE_PHD ZINC FINGER SUPERFAMILY PROTEIN"/>
    <property type="match status" value="1"/>
</dbReference>
<evidence type="ECO:0000256" key="1">
    <source>
        <dbReference type="SAM" id="Phobius"/>
    </source>
</evidence>
<keyword evidence="1" id="KW-1133">Transmembrane helix</keyword>
<comment type="caution">
    <text evidence="2">The sequence shown here is derived from an EMBL/GenBank/DDBJ whole genome shotgun (WGS) entry which is preliminary data.</text>
</comment>